<feature type="transmembrane region" description="Helical" evidence="6">
    <location>
        <begin position="77"/>
        <end position="105"/>
    </location>
</feature>
<dbReference type="CDD" id="cd07989">
    <property type="entry name" value="LPLAT_AGPAT-like"/>
    <property type="match status" value="1"/>
</dbReference>
<dbReference type="InterPro" id="IPR002123">
    <property type="entry name" value="Plipid/glycerol_acylTrfase"/>
</dbReference>
<accession>A0A5P6VSX3</accession>
<dbReference type="OrthoDB" id="9803035at2"/>
<keyword evidence="4" id="KW-0443">Lipid metabolism</keyword>
<dbReference type="GO" id="GO:0003841">
    <property type="term" value="F:1-acylglycerol-3-phosphate O-acyltransferase activity"/>
    <property type="evidence" value="ECO:0007669"/>
    <property type="project" value="TreeGrafter"/>
</dbReference>
<dbReference type="Pfam" id="PF01553">
    <property type="entry name" value="Acyltransferase"/>
    <property type="match status" value="1"/>
</dbReference>
<dbReference type="AlphaFoldDB" id="A0A5P6VSX3"/>
<feature type="domain" description="Phospholipid/glycerol acyltransferase" evidence="7">
    <location>
        <begin position="147"/>
        <end position="261"/>
    </location>
</feature>
<keyword evidence="6" id="KW-1133">Transmembrane helix</keyword>
<protein>
    <submittedName>
        <fullName evidence="8">1-acyl-sn-glycerol-3-phosphate acyltransferase</fullName>
    </submittedName>
</protein>
<sequence length="317" mass="36044">MLLNGLYHLLLILSKFSGSFLNIYDKKYPPVVVFVISCNTIKLPFKSHVAMLLHSLIIISVYYIIELSYILEVIMLRTILAITFVTIFLIVSIPIWGILFIVGLFNKHAKDVIGYKCVAWAFGVVAFISGVKYEVHGLENIPKDKAVLYIGNHQSFFDVILGYHICPAVTGFLSKKTFEKVPLLNVWMKMNYCLFLTRTDPRQDLKLIIKAQEFIKQGISMFVFPEGTRSKTGEMAEFHEASFKLSTKTGCPIVPVCFTNTRAVLEAQQPRIKRAHVIVRFLPSIDPNALEGDNKKRIGLYVHDIIEKQLIEDSKLV</sequence>
<evidence type="ECO:0000313" key="8">
    <source>
        <dbReference type="EMBL" id="QFJ54829.1"/>
    </source>
</evidence>
<evidence type="ECO:0000313" key="9">
    <source>
        <dbReference type="Proteomes" id="UP000327030"/>
    </source>
</evidence>
<organism evidence="8 9">
    <name type="scientific">Pseudobutyrivibrio xylanivorans</name>
    <dbReference type="NCBI Taxonomy" id="185007"/>
    <lineage>
        <taxon>Bacteria</taxon>
        <taxon>Bacillati</taxon>
        <taxon>Bacillota</taxon>
        <taxon>Clostridia</taxon>
        <taxon>Lachnospirales</taxon>
        <taxon>Lachnospiraceae</taxon>
        <taxon>Pseudobutyrivibrio</taxon>
    </lineage>
</organism>
<name>A0A5P6VSX3_PSEXY</name>
<dbReference type="EMBL" id="CP043028">
    <property type="protein sequence ID" value="QFJ54829.1"/>
    <property type="molecule type" value="Genomic_DNA"/>
</dbReference>
<evidence type="ECO:0000256" key="2">
    <source>
        <dbReference type="ARBA" id="ARBA00022516"/>
    </source>
</evidence>
<reference evidence="9" key="1">
    <citation type="submission" date="2019-08" db="EMBL/GenBank/DDBJ databases">
        <title>Complete Genome Sequence of the Polysaccharide-Degrading Rumen Bacterium Pseudobutyrivibrio xylanivorans MA3014.</title>
        <authorList>
            <person name="Palevich N."/>
            <person name="Maclean P.H."/>
            <person name="Kelly W.J."/>
            <person name="Leahy S.C."/>
            <person name="Rakonjac J."/>
            <person name="Attwood G.T."/>
        </authorList>
    </citation>
    <scope>NUCLEOTIDE SEQUENCE [LARGE SCALE GENOMIC DNA]</scope>
    <source>
        <strain evidence="9">MA3014</strain>
    </source>
</reference>
<keyword evidence="6" id="KW-0812">Transmembrane</keyword>
<dbReference type="PANTHER" id="PTHR10434:SF64">
    <property type="entry name" value="1-ACYL-SN-GLYCEROL-3-PHOSPHATE ACYLTRANSFERASE-RELATED"/>
    <property type="match status" value="1"/>
</dbReference>
<dbReference type="PANTHER" id="PTHR10434">
    <property type="entry name" value="1-ACYL-SN-GLYCEROL-3-PHOSPHATE ACYLTRANSFERASE"/>
    <property type="match status" value="1"/>
</dbReference>
<keyword evidence="6" id="KW-0472">Membrane</keyword>
<dbReference type="SUPFAM" id="SSF69593">
    <property type="entry name" value="Glycerol-3-phosphate (1)-acyltransferase"/>
    <property type="match status" value="1"/>
</dbReference>
<comment type="pathway">
    <text evidence="1">Lipid metabolism.</text>
</comment>
<evidence type="ECO:0000256" key="3">
    <source>
        <dbReference type="ARBA" id="ARBA00022679"/>
    </source>
</evidence>
<evidence type="ECO:0000256" key="6">
    <source>
        <dbReference type="SAM" id="Phobius"/>
    </source>
</evidence>
<dbReference type="SMART" id="SM00563">
    <property type="entry name" value="PlsC"/>
    <property type="match status" value="1"/>
</dbReference>
<evidence type="ECO:0000256" key="1">
    <source>
        <dbReference type="ARBA" id="ARBA00005189"/>
    </source>
</evidence>
<evidence type="ECO:0000259" key="7">
    <source>
        <dbReference type="SMART" id="SM00563"/>
    </source>
</evidence>
<dbReference type="Proteomes" id="UP000327030">
    <property type="component" value="Chromosome 1"/>
</dbReference>
<feature type="transmembrane region" description="Helical" evidence="6">
    <location>
        <begin position="45"/>
        <end position="65"/>
    </location>
</feature>
<gene>
    <name evidence="8" type="ORF">FXF36_08170</name>
</gene>
<feature type="transmembrane region" description="Helical" evidence="6">
    <location>
        <begin position="117"/>
        <end position="135"/>
    </location>
</feature>
<proteinExistence type="predicted"/>
<evidence type="ECO:0000256" key="4">
    <source>
        <dbReference type="ARBA" id="ARBA00023098"/>
    </source>
</evidence>
<keyword evidence="2" id="KW-0444">Lipid biosynthesis</keyword>
<dbReference type="KEGG" id="pxv:FXF36_08170"/>
<dbReference type="GO" id="GO:0006654">
    <property type="term" value="P:phosphatidic acid biosynthetic process"/>
    <property type="evidence" value="ECO:0007669"/>
    <property type="project" value="TreeGrafter"/>
</dbReference>
<keyword evidence="5 8" id="KW-0012">Acyltransferase</keyword>
<evidence type="ECO:0000256" key="5">
    <source>
        <dbReference type="ARBA" id="ARBA00023315"/>
    </source>
</evidence>
<keyword evidence="3" id="KW-0808">Transferase</keyword>